<dbReference type="STRING" id="454130.A0A0U5CKI1"/>
<evidence type="ECO:0000313" key="2">
    <source>
        <dbReference type="Proteomes" id="UP000054771"/>
    </source>
</evidence>
<dbReference type="SUPFAM" id="SSF55298">
    <property type="entry name" value="YjgF-like"/>
    <property type="match status" value="1"/>
</dbReference>
<dbReference type="InterPro" id="IPR035959">
    <property type="entry name" value="RutC-like_sf"/>
</dbReference>
<dbReference type="PANTHER" id="PTHR43857">
    <property type="entry name" value="BLR7761 PROTEIN"/>
    <property type="match status" value="1"/>
</dbReference>
<gene>
    <name evidence="1" type="ORF">ASPCAL14897</name>
</gene>
<protein>
    <submittedName>
        <fullName evidence="1">Putative Translation initiation inhibitor</fullName>
    </submittedName>
</protein>
<reference evidence="2" key="1">
    <citation type="journal article" date="2016" name="Genome Announc.">
        <title>Draft genome sequences of fungus Aspergillus calidoustus.</title>
        <authorList>
            <person name="Horn F."/>
            <person name="Linde J."/>
            <person name="Mattern D.J."/>
            <person name="Walther G."/>
            <person name="Guthke R."/>
            <person name="Scherlach K."/>
            <person name="Martin K."/>
            <person name="Brakhage A.A."/>
            <person name="Petzke L."/>
            <person name="Valiante V."/>
        </authorList>
    </citation>
    <scope>NUCLEOTIDE SEQUENCE [LARGE SCALE GENOMIC DNA]</scope>
    <source>
        <strain evidence="2">SF006504</strain>
    </source>
</reference>
<dbReference type="PANTHER" id="PTHR43857:SF1">
    <property type="entry name" value="YJGH FAMILY PROTEIN"/>
    <property type="match status" value="1"/>
</dbReference>
<accession>A0A0U5CKI1</accession>
<keyword evidence="2" id="KW-1185">Reference proteome</keyword>
<dbReference type="OMA" id="HKVIWTQ"/>
<dbReference type="Pfam" id="PF01042">
    <property type="entry name" value="Ribonuc_L-PSP"/>
    <property type="match status" value="1"/>
</dbReference>
<dbReference type="AlphaFoldDB" id="A0A0U5CKI1"/>
<dbReference type="OrthoDB" id="309640at2759"/>
<dbReference type="InterPro" id="IPR006175">
    <property type="entry name" value="YjgF/YER057c/UK114"/>
</dbReference>
<sequence>MSHLQYFSYPGFGEHMREALSYSQAVIIGDLIEISGQGGWDPETRVVHADLSTEFRQAFANVELALTHAGGKGWSQVYKLRIYVLDNTPEIFELLVQNLKEWMPDHKPLLTCVVVKDLGLEGMRIEVEACAHLAD</sequence>
<evidence type="ECO:0000313" key="1">
    <source>
        <dbReference type="EMBL" id="CEL11801.1"/>
    </source>
</evidence>
<dbReference type="Proteomes" id="UP000054771">
    <property type="component" value="Unassembled WGS sequence"/>
</dbReference>
<name>A0A0U5CKI1_ASPCI</name>
<organism evidence="1 2">
    <name type="scientific">Aspergillus calidoustus</name>
    <dbReference type="NCBI Taxonomy" id="454130"/>
    <lineage>
        <taxon>Eukaryota</taxon>
        <taxon>Fungi</taxon>
        <taxon>Dikarya</taxon>
        <taxon>Ascomycota</taxon>
        <taxon>Pezizomycotina</taxon>
        <taxon>Eurotiomycetes</taxon>
        <taxon>Eurotiomycetidae</taxon>
        <taxon>Eurotiales</taxon>
        <taxon>Aspergillaceae</taxon>
        <taxon>Aspergillus</taxon>
        <taxon>Aspergillus subgen. Nidulantes</taxon>
    </lineage>
</organism>
<dbReference type="CDD" id="cd06152">
    <property type="entry name" value="YjgF_YER057c_UK114_like_4"/>
    <property type="match status" value="1"/>
</dbReference>
<dbReference type="Gene3D" id="3.30.1330.40">
    <property type="entry name" value="RutC-like"/>
    <property type="match status" value="1"/>
</dbReference>
<proteinExistence type="predicted"/>
<dbReference type="EMBL" id="CDMC01000032">
    <property type="protein sequence ID" value="CEL11801.1"/>
    <property type="molecule type" value="Genomic_DNA"/>
</dbReference>